<dbReference type="AlphaFoldDB" id="A0AAV9WX50"/>
<feature type="compositionally biased region" description="Polar residues" evidence="15">
    <location>
        <begin position="55"/>
        <end position="64"/>
    </location>
</feature>
<dbReference type="InterPro" id="IPR019821">
    <property type="entry name" value="Kinesin_motor_CS"/>
</dbReference>
<evidence type="ECO:0000256" key="3">
    <source>
        <dbReference type="ARBA" id="ARBA00022618"/>
    </source>
</evidence>
<dbReference type="PROSITE" id="PS00411">
    <property type="entry name" value="KINESIN_MOTOR_1"/>
    <property type="match status" value="1"/>
</dbReference>
<evidence type="ECO:0000256" key="4">
    <source>
        <dbReference type="ARBA" id="ARBA00022701"/>
    </source>
</evidence>
<comment type="caution">
    <text evidence="17">The sequence shown here is derived from an EMBL/GenBank/DDBJ whole genome shotgun (WGS) entry which is preliminary data.</text>
</comment>
<feature type="domain" description="Kinesin motor" evidence="16">
    <location>
        <begin position="76"/>
        <end position="412"/>
    </location>
</feature>
<dbReference type="SMART" id="SM00129">
    <property type="entry name" value="KISc"/>
    <property type="match status" value="1"/>
</dbReference>
<evidence type="ECO:0000256" key="12">
    <source>
        <dbReference type="ARBA" id="ARBA00034704"/>
    </source>
</evidence>
<dbReference type="CDD" id="cd01364">
    <property type="entry name" value="KISc_BimC_Eg5"/>
    <property type="match status" value="1"/>
</dbReference>
<dbReference type="GO" id="GO:0005524">
    <property type="term" value="F:ATP binding"/>
    <property type="evidence" value="ECO:0007669"/>
    <property type="project" value="UniProtKB-UniRule"/>
</dbReference>
<dbReference type="GO" id="GO:0005634">
    <property type="term" value="C:nucleus"/>
    <property type="evidence" value="ECO:0007669"/>
    <property type="project" value="TreeGrafter"/>
</dbReference>
<keyword evidence="7 13" id="KW-0067">ATP-binding</keyword>
<evidence type="ECO:0000256" key="1">
    <source>
        <dbReference type="ARBA" id="ARBA00004245"/>
    </source>
</evidence>
<dbReference type="GO" id="GO:0051301">
    <property type="term" value="P:cell division"/>
    <property type="evidence" value="ECO:0007669"/>
    <property type="project" value="UniProtKB-KW"/>
</dbReference>
<dbReference type="Proteomes" id="UP001365542">
    <property type="component" value="Unassembled WGS sequence"/>
</dbReference>
<dbReference type="PROSITE" id="PS50067">
    <property type="entry name" value="KINESIN_MOTOR_2"/>
    <property type="match status" value="1"/>
</dbReference>
<feature type="coiled-coil region" evidence="14">
    <location>
        <begin position="428"/>
        <end position="520"/>
    </location>
</feature>
<evidence type="ECO:0000313" key="17">
    <source>
        <dbReference type="EMBL" id="KAK6528954.1"/>
    </source>
</evidence>
<evidence type="ECO:0000256" key="6">
    <source>
        <dbReference type="ARBA" id="ARBA00022776"/>
    </source>
</evidence>
<organism evidence="17 18">
    <name type="scientific">Orbilia ellipsospora</name>
    <dbReference type="NCBI Taxonomy" id="2528407"/>
    <lineage>
        <taxon>Eukaryota</taxon>
        <taxon>Fungi</taxon>
        <taxon>Dikarya</taxon>
        <taxon>Ascomycota</taxon>
        <taxon>Pezizomycotina</taxon>
        <taxon>Orbiliomycetes</taxon>
        <taxon>Orbiliales</taxon>
        <taxon>Orbiliaceae</taxon>
        <taxon>Orbilia</taxon>
    </lineage>
</organism>
<keyword evidence="9 13" id="KW-0505">Motor protein</keyword>
<dbReference type="InterPro" id="IPR027417">
    <property type="entry name" value="P-loop_NTPase"/>
</dbReference>
<evidence type="ECO:0000256" key="14">
    <source>
        <dbReference type="SAM" id="Coils"/>
    </source>
</evidence>
<evidence type="ECO:0000256" key="8">
    <source>
        <dbReference type="ARBA" id="ARBA00023054"/>
    </source>
</evidence>
<dbReference type="GO" id="GO:0007018">
    <property type="term" value="P:microtubule-based movement"/>
    <property type="evidence" value="ECO:0007669"/>
    <property type="project" value="InterPro"/>
</dbReference>
<dbReference type="GO" id="GO:0008017">
    <property type="term" value="F:microtubule binding"/>
    <property type="evidence" value="ECO:0007669"/>
    <property type="project" value="InterPro"/>
</dbReference>
<keyword evidence="5 13" id="KW-0547">Nucleotide-binding</keyword>
<feature type="region of interest" description="Disordered" evidence="15">
    <location>
        <begin position="1"/>
        <end position="73"/>
    </location>
</feature>
<dbReference type="InterPro" id="IPR036961">
    <property type="entry name" value="Kinesin_motor_dom_sf"/>
</dbReference>
<dbReference type="GO" id="GO:0000073">
    <property type="term" value="P:initial mitotic spindle pole body separation"/>
    <property type="evidence" value="ECO:0007669"/>
    <property type="project" value="UniProtKB-ARBA"/>
</dbReference>
<keyword evidence="4" id="KW-0493">Microtubule</keyword>
<keyword evidence="18" id="KW-1185">Reference proteome</keyword>
<name>A0AAV9WX50_9PEZI</name>
<feature type="compositionally biased region" description="Low complexity" evidence="15">
    <location>
        <begin position="1137"/>
        <end position="1148"/>
    </location>
</feature>
<keyword evidence="6" id="KW-0498">Mitosis</keyword>
<sequence length="1171" mass="129478">MRPSTRGLNRKGSVPALRSNTTASSTRPTSRAGAAPSRPAYMNPAVQALARPGSPTESIASAATTHARHRSPDETNVQVVVRCRGRSEREIKENSAVILSTPGGPRGNEVAISMNPMSLANKTYVFDRVFGPEADQSMIYDDVVAPIVEEMLSGFNCTIFAYGQTGTGKTYTMSGDMQDYFGTYSDAAGIIPRTLHKLFQGLEAENAEYSVKCSFIELYNEELRDLLSVDDAVKLKMFEDSNKKGGVLIHGMEESYIKNAIEGVSLLQEGSRKRQVAATKCNDLSSRSHTVFTITAHVKEVSADGEDLLRSGKLNLVDLAGSESIGRSGAENKRAKEAGMINQSLLSLGRVITALVEKSSYIPYRESKLTRLLQDSLGGRTKTCIIATVSPAKVNVEETISTLNYAATAKNIENKPQINQMMTKRALIKEYIIEIERLKADLAATRQKHGVFLTEEHYKTLTEENESRKILLEEHERKISVLESQLRNTRENLEKTLKSFQDLKKDYDSQTATLEETRETLFSTETSLVITKQELSDEQLITMAHKATEAELSEKAQTMVSTLTAGVRDINGLHAKISRKDDMEAQNKTTWNSTKQQTCDITKLVEVEMQKFTEQQSKLQDAVAARMESFVQIQMEKITKAYSSLDEGIEKLEEVKQSATGTAREAADEMNLVLEEIKVLRDDVKVKVGEGMKSMTAAAEKIAGDVVRELESFKEEIRGSYVTLGRDFKGMFDSCNKHLALQTQKANELKLEVEIANKAAIAAQNSASDSIAAVLAEESQRAIQERQNLLSQITQMINTNALEQDRRLAHKMESVQTTLSSSGNQLSSATSTICHTMNQWAEHEETFKQEMSTNRDSIKKKIQSDAMNAENRSSNIQNTANSIHAETIQLVNAQMNSVAVNMQTLDEFVTRAREQNERHHRLRVTSLDTVAEQVKTSTSAVRYNVDDIKQAVEDVNSDVLASNLKAKNALDPFKVHSSRLLSGLRGQVEMAVYRDYVPTQTTPRKREYPFSTDIPKTASREQILAANVQNSLRATTPEATIPMPNSDTTGRKRDRVPLGALNIDSNIALLPLATTLEKDGKLARKAEDEEDVDDVSMVKIAPTPAALKKEPIVVAEDEEVSSPPPAKKTRLTRFGMSQQVRSVSSAAAFGRENSMIPGSIGRPRRGQQQAP</sequence>
<evidence type="ECO:0000259" key="16">
    <source>
        <dbReference type="PROSITE" id="PS50067"/>
    </source>
</evidence>
<dbReference type="EMBL" id="JAVHJO010000014">
    <property type="protein sequence ID" value="KAK6528954.1"/>
    <property type="molecule type" value="Genomic_DNA"/>
</dbReference>
<keyword evidence="2" id="KW-0963">Cytoplasm</keyword>
<feature type="region of interest" description="Disordered" evidence="15">
    <location>
        <begin position="1135"/>
        <end position="1171"/>
    </location>
</feature>
<comment type="similarity">
    <text evidence="12">Belongs to the TRAFAC class myosin-kinesin ATPase superfamily. Kinesin family. KIN-5/BimC subfamily.</text>
</comment>
<dbReference type="InterPro" id="IPR001752">
    <property type="entry name" value="Kinesin_motor_dom"/>
</dbReference>
<dbReference type="GO" id="GO:0005876">
    <property type="term" value="C:spindle microtubule"/>
    <property type="evidence" value="ECO:0007669"/>
    <property type="project" value="TreeGrafter"/>
</dbReference>
<dbReference type="Gene3D" id="3.40.850.10">
    <property type="entry name" value="Kinesin motor domain"/>
    <property type="match status" value="1"/>
</dbReference>
<dbReference type="SUPFAM" id="SSF52540">
    <property type="entry name" value="P-loop containing nucleoside triphosphate hydrolases"/>
    <property type="match status" value="1"/>
</dbReference>
<evidence type="ECO:0000313" key="18">
    <source>
        <dbReference type="Proteomes" id="UP001365542"/>
    </source>
</evidence>
<evidence type="ECO:0000256" key="10">
    <source>
        <dbReference type="ARBA" id="ARBA00023212"/>
    </source>
</evidence>
<evidence type="ECO:0000256" key="5">
    <source>
        <dbReference type="ARBA" id="ARBA00022741"/>
    </source>
</evidence>
<dbReference type="Pfam" id="PF00225">
    <property type="entry name" value="Kinesin"/>
    <property type="match status" value="1"/>
</dbReference>
<keyword evidence="3" id="KW-0132">Cell division</keyword>
<reference evidence="17 18" key="1">
    <citation type="submission" date="2019-10" db="EMBL/GenBank/DDBJ databases">
        <authorList>
            <person name="Palmer J.M."/>
        </authorList>
    </citation>
    <scope>NUCLEOTIDE SEQUENCE [LARGE SCALE GENOMIC DNA]</scope>
    <source>
        <strain evidence="17 18">TWF694</strain>
    </source>
</reference>
<evidence type="ECO:0000256" key="15">
    <source>
        <dbReference type="SAM" id="MobiDB-lite"/>
    </source>
</evidence>
<feature type="binding site" evidence="13">
    <location>
        <begin position="163"/>
        <end position="170"/>
    </location>
    <ligand>
        <name>ATP</name>
        <dbReference type="ChEBI" id="CHEBI:30616"/>
    </ligand>
</feature>
<dbReference type="PANTHER" id="PTHR47970">
    <property type="entry name" value="KINESIN-LIKE PROTEIN KIF11"/>
    <property type="match status" value="1"/>
</dbReference>
<protein>
    <submittedName>
        <fullName evidence="17">Kinesin motor protein cin8</fullName>
    </submittedName>
</protein>
<dbReference type="PANTHER" id="PTHR47970:SF12">
    <property type="entry name" value="KINESIN FAMILY MEMBER 11"/>
    <property type="match status" value="1"/>
</dbReference>
<feature type="coiled-coil region" evidence="14">
    <location>
        <begin position="635"/>
        <end position="683"/>
    </location>
</feature>
<keyword evidence="8 14" id="KW-0175">Coiled coil</keyword>
<dbReference type="PRINTS" id="PR00380">
    <property type="entry name" value="KINESINHEAVY"/>
</dbReference>
<dbReference type="InterPro" id="IPR047149">
    <property type="entry name" value="KIF11-like"/>
</dbReference>
<evidence type="ECO:0000256" key="7">
    <source>
        <dbReference type="ARBA" id="ARBA00022840"/>
    </source>
</evidence>
<evidence type="ECO:0000256" key="9">
    <source>
        <dbReference type="ARBA" id="ARBA00023175"/>
    </source>
</evidence>
<evidence type="ECO:0000256" key="11">
    <source>
        <dbReference type="ARBA" id="ARBA00023306"/>
    </source>
</evidence>
<evidence type="ECO:0000256" key="13">
    <source>
        <dbReference type="PROSITE-ProRule" id="PRU00283"/>
    </source>
</evidence>
<dbReference type="GO" id="GO:0008574">
    <property type="term" value="F:plus-end-directed microtubule motor activity"/>
    <property type="evidence" value="ECO:0007669"/>
    <property type="project" value="TreeGrafter"/>
</dbReference>
<evidence type="ECO:0000256" key="2">
    <source>
        <dbReference type="ARBA" id="ARBA00022490"/>
    </source>
</evidence>
<accession>A0AAV9WX50</accession>
<dbReference type="InterPro" id="IPR047241">
    <property type="entry name" value="KIF11-like_kin_motor_dom"/>
</dbReference>
<keyword evidence="11" id="KW-0131">Cell cycle</keyword>
<dbReference type="GO" id="GO:0072686">
    <property type="term" value="C:mitotic spindle"/>
    <property type="evidence" value="ECO:0007669"/>
    <property type="project" value="TreeGrafter"/>
</dbReference>
<keyword evidence="10" id="KW-0206">Cytoskeleton</keyword>
<feature type="compositionally biased region" description="Low complexity" evidence="15">
    <location>
        <begin position="18"/>
        <end position="35"/>
    </location>
</feature>
<gene>
    <name evidence="17" type="primary">CIN8</name>
    <name evidence="17" type="ORF">TWF694_004181</name>
</gene>
<proteinExistence type="inferred from homology"/>
<comment type="subcellular location">
    <subcellularLocation>
        <location evidence="1">Cytoplasm</location>
        <location evidence="1">Cytoskeleton</location>
    </subcellularLocation>
</comment>
<dbReference type="FunFam" id="3.40.850.10:FF:000051">
    <property type="entry name" value="Kinesin-like protein bimC"/>
    <property type="match status" value="1"/>
</dbReference>